<dbReference type="PROSITE" id="PS51782">
    <property type="entry name" value="LYSM"/>
    <property type="match status" value="3"/>
</dbReference>
<evidence type="ECO:0000259" key="3">
    <source>
        <dbReference type="PROSITE" id="PS51782"/>
    </source>
</evidence>
<dbReference type="SUPFAM" id="SSF54106">
    <property type="entry name" value="LysM domain"/>
    <property type="match status" value="3"/>
</dbReference>
<organism evidence="5 6">
    <name type="scientific">Cerasibacillus terrae</name>
    <dbReference type="NCBI Taxonomy" id="2498845"/>
    <lineage>
        <taxon>Bacteria</taxon>
        <taxon>Bacillati</taxon>
        <taxon>Bacillota</taxon>
        <taxon>Bacilli</taxon>
        <taxon>Bacillales</taxon>
        <taxon>Bacillaceae</taxon>
        <taxon>Cerasibacillus</taxon>
    </lineage>
</organism>
<keyword evidence="2" id="KW-0326">Glycosidase</keyword>
<dbReference type="Gene3D" id="3.10.350.10">
    <property type="entry name" value="LysM domain"/>
    <property type="match status" value="3"/>
</dbReference>
<dbReference type="InterPro" id="IPR001223">
    <property type="entry name" value="Glyco_hydro18_cat"/>
</dbReference>
<name>A0A5C8NQX5_9BACI</name>
<evidence type="ECO:0000313" key="6">
    <source>
        <dbReference type="Proteomes" id="UP000321574"/>
    </source>
</evidence>
<sequence length="471" mass="53411">MQIHVVKSGDTLWQISEVYGADLNQVILANEINNPSTLVVGQTLVIPEPSQEYVVQSGDQLWRIAQMYGVSVQRLAEVNNISDSNLLFVGDVLEIPSVEHVVQAGETLWQIANRYGTTVESLMQINQGISPSQLFIGQIIQIPANNKPVAEVNAYITDTTESGREEVLRLGRHFTYLSPFMYAITEQGTLQGLQDELILEAADRTNTDSLLVITNLDEAGNFNSDLAATILRNPDLQDRLITNILEIMNTKGYSGLNIDFEYVYPEDRENYNAFLRRVVERLHPQGYVVSTAVAPKESGDQEGLLYEAHDYEAHGEIVDFVILMSYEWGWAGGPPWAIAPINKVKDVLDYAVTVIPPEKILMGVPLYGRDWEIPRQEGTFARTISPEQAIDLARKYKVAIQYNETYQAPFFHYVDENGQEHEVWFEDARSMQAKYDVVKDYNLRGVSYWVLGQNFPQNWPVLQKNFQVRKL</sequence>
<dbReference type="GO" id="GO:0016798">
    <property type="term" value="F:hydrolase activity, acting on glycosyl bonds"/>
    <property type="evidence" value="ECO:0007669"/>
    <property type="project" value="UniProtKB-KW"/>
</dbReference>
<dbReference type="SMART" id="SM00257">
    <property type="entry name" value="LysM"/>
    <property type="match status" value="3"/>
</dbReference>
<reference evidence="5 6" key="1">
    <citation type="submission" date="2019-06" db="EMBL/GenBank/DDBJ databases">
        <title>Cerasibacillus sp. nov., isolated from maize field.</title>
        <authorList>
            <person name="Lin S.-Y."/>
            <person name="Tsai C.-F."/>
            <person name="Young C.-C."/>
        </authorList>
    </citation>
    <scope>NUCLEOTIDE SEQUENCE [LARGE SCALE GENOMIC DNA]</scope>
    <source>
        <strain evidence="5 6">CC-CFT480</strain>
    </source>
</reference>
<gene>
    <name evidence="5" type="ORF">FHP05_10785</name>
</gene>
<evidence type="ECO:0000313" key="5">
    <source>
        <dbReference type="EMBL" id="TXL63658.1"/>
    </source>
</evidence>
<keyword evidence="1" id="KW-0378">Hydrolase</keyword>
<dbReference type="InterPro" id="IPR036779">
    <property type="entry name" value="LysM_dom_sf"/>
</dbReference>
<dbReference type="PANTHER" id="PTHR46066">
    <property type="entry name" value="CHITINASE DOMAIN-CONTAINING PROTEIN 1 FAMILY MEMBER"/>
    <property type="match status" value="1"/>
</dbReference>
<comment type="caution">
    <text evidence="5">The sequence shown here is derived from an EMBL/GenBank/DDBJ whole genome shotgun (WGS) entry which is preliminary data.</text>
</comment>
<feature type="domain" description="LysM" evidence="3">
    <location>
        <begin position="2"/>
        <end position="46"/>
    </location>
</feature>
<keyword evidence="6" id="KW-1185">Reference proteome</keyword>
<dbReference type="EMBL" id="VDUW01000007">
    <property type="protein sequence ID" value="TXL63658.1"/>
    <property type="molecule type" value="Genomic_DNA"/>
</dbReference>
<dbReference type="SUPFAM" id="SSF51445">
    <property type="entry name" value="(Trans)glycosidases"/>
    <property type="match status" value="1"/>
</dbReference>
<accession>A0A5C8NQX5</accession>
<dbReference type="InterPro" id="IPR018392">
    <property type="entry name" value="LysM"/>
</dbReference>
<evidence type="ECO:0000256" key="2">
    <source>
        <dbReference type="ARBA" id="ARBA00023295"/>
    </source>
</evidence>
<dbReference type="GO" id="GO:0005975">
    <property type="term" value="P:carbohydrate metabolic process"/>
    <property type="evidence" value="ECO:0007669"/>
    <property type="project" value="InterPro"/>
</dbReference>
<dbReference type="Pfam" id="PF00704">
    <property type="entry name" value="Glyco_hydro_18"/>
    <property type="match status" value="1"/>
</dbReference>
<dbReference type="Proteomes" id="UP000321574">
    <property type="component" value="Unassembled WGS sequence"/>
</dbReference>
<proteinExistence type="predicted"/>
<dbReference type="InterPro" id="IPR029070">
    <property type="entry name" value="Chitinase_insertion_sf"/>
</dbReference>
<dbReference type="Gene3D" id="3.10.50.10">
    <property type="match status" value="1"/>
</dbReference>
<feature type="domain" description="LysM" evidence="3">
    <location>
        <begin position="51"/>
        <end position="95"/>
    </location>
</feature>
<dbReference type="PANTHER" id="PTHR46066:SF2">
    <property type="entry name" value="CHITINASE DOMAIN-CONTAINING PROTEIN 1"/>
    <property type="match status" value="1"/>
</dbReference>
<protein>
    <submittedName>
        <fullName evidence="5">LysM peptidoglycan-binding domain-containing protein</fullName>
    </submittedName>
</protein>
<dbReference type="PROSITE" id="PS51910">
    <property type="entry name" value="GH18_2"/>
    <property type="match status" value="1"/>
</dbReference>
<dbReference type="GO" id="GO:0012505">
    <property type="term" value="C:endomembrane system"/>
    <property type="evidence" value="ECO:0007669"/>
    <property type="project" value="TreeGrafter"/>
</dbReference>
<dbReference type="AlphaFoldDB" id="A0A5C8NQX5"/>
<dbReference type="CDD" id="cd02874">
    <property type="entry name" value="GH18_CFLE_spore_hydrolase"/>
    <property type="match status" value="1"/>
</dbReference>
<feature type="domain" description="GH18" evidence="4">
    <location>
        <begin position="150"/>
        <end position="471"/>
    </location>
</feature>
<dbReference type="OrthoDB" id="9769314at2"/>
<dbReference type="RefSeq" id="WP_147668121.1">
    <property type="nucleotide sequence ID" value="NZ_VDUW01000007.1"/>
</dbReference>
<dbReference type="GO" id="GO:0070492">
    <property type="term" value="F:oligosaccharide binding"/>
    <property type="evidence" value="ECO:0007669"/>
    <property type="project" value="TreeGrafter"/>
</dbReference>
<dbReference type="InterPro" id="IPR017853">
    <property type="entry name" value="GH"/>
</dbReference>
<dbReference type="CDD" id="cd00118">
    <property type="entry name" value="LysM"/>
    <property type="match status" value="3"/>
</dbReference>
<dbReference type="Pfam" id="PF01476">
    <property type="entry name" value="LysM"/>
    <property type="match status" value="3"/>
</dbReference>
<feature type="domain" description="LysM" evidence="3">
    <location>
        <begin position="98"/>
        <end position="142"/>
    </location>
</feature>
<evidence type="ECO:0000259" key="4">
    <source>
        <dbReference type="PROSITE" id="PS51910"/>
    </source>
</evidence>
<evidence type="ECO:0000256" key="1">
    <source>
        <dbReference type="ARBA" id="ARBA00022801"/>
    </source>
</evidence>
<dbReference type="GO" id="GO:0008061">
    <property type="term" value="F:chitin binding"/>
    <property type="evidence" value="ECO:0007669"/>
    <property type="project" value="InterPro"/>
</dbReference>
<dbReference type="InterPro" id="IPR011583">
    <property type="entry name" value="Chitinase_II/V-like_cat"/>
</dbReference>
<dbReference type="InterPro" id="IPR041704">
    <property type="entry name" value="CFLE_GH18"/>
</dbReference>
<dbReference type="SMART" id="SM00636">
    <property type="entry name" value="Glyco_18"/>
    <property type="match status" value="1"/>
</dbReference>
<dbReference type="Gene3D" id="3.20.20.80">
    <property type="entry name" value="Glycosidases"/>
    <property type="match status" value="1"/>
</dbReference>